<dbReference type="GO" id="GO:0005829">
    <property type="term" value="C:cytosol"/>
    <property type="evidence" value="ECO:0007669"/>
    <property type="project" value="TreeGrafter"/>
</dbReference>
<dbReference type="GO" id="GO:0032993">
    <property type="term" value="C:protein-DNA complex"/>
    <property type="evidence" value="ECO:0007669"/>
    <property type="project" value="TreeGrafter"/>
</dbReference>
<evidence type="ECO:0000256" key="4">
    <source>
        <dbReference type="ARBA" id="ARBA00023125"/>
    </source>
</evidence>
<dbReference type="InterPro" id="IPR036388">
    <property type="entry name" value="WH-like_DNA-bd_sf"/>
</dbReference>
<comment type="caution">
    <text evidence="10">The sequence shown here is derived from an EMBL/GenBank/DDBJ whole genome shotgun (WGS) entry which is preliminary data.</text>
</comment>
<evidence type="ECO:0000256" key="6">
    <source>
        <dbReference type="PROSITE-ProRule" id="PRU00169"/>
    </source>
</evidence>
<evidence type="ECO:0000313" key="10">
    <source>
        <dbReference type="EMBL" id="EOR71640.1"/>
    </source>
</evidence>
<keyword evidence="4 7" id="KW-0238">DNA-binding</keyword>
<dbReference type="InterPro" id="IPR001789">
    <property type="entry name" value="Sig_transdc_resp-reg_receiver"/>
</dbReference>
<evidence type="ECO:0000256" key="3">
    <source>
        <dbReference type="ARBA" id="ARBA00023015"/>
    </source>
</evidence>
<evidence type="ECO:0000256" key="2">
    <source>
        <dbReference type="ARBA" id="ARBA00023012"/>
    </source>
</evidence>
<keyword evidence="11" id="KW-1185">Reference proteome</keyword>
<evidence type="ECO:0000259" key="8">
    <source>
        <dbReference type="PROSITE" id="PS50110"/>
    </source>
</evidence>
<gene>
    <name evidence="10" type="ORF">TM51_06624</name>
</gene>
<feature type="DNA-binding region" description="OmpR/PhoB-type" evidence="7">
    <location>
        <begin position="118"/>
        <end position="213"/>
    </location>
</feature>
<dbReference type="EMBL" id="AOSG01000030">
    <property type="protein sequence ID" value="EOR71640.1"/>
    <property type="molecule type" value="Genomic_DNA"/>
</dbReference>
<comment type="caution">
    <text evidence="6">Lacks conserved residue(s) required for the propagation of feature annotation.</text>
</comment>
<dbReference type="GO" id="GO:0006355">
    <property type="term" value="P:regulation of DNA-templated transcription"/>
    <property type="evidence" value="ECO:0007669"/>
    <property type="project" value="InterPro"/>
</dbReference>
<dbReference type="GO" id="GO:0000976">
    <property type="term" value="F:transcription cis-regulatory region binding"/>
    <property type="evidence" value="ECO:0007669"/>
    <property type="project" value="TreeGrafter"/>
</dbReference>
<dbReference type="SMART" id="SM00862">
    <property type="entry name" value="Trans_reg_C"/>
    <property type="match status" value="1"/>
</dbReference>
<dbReference type="Proteomes" id="UP000014184">
    <property type="component" value="Unassembled WGS sequence"/>
</dbReference>
<reference evidence="10 11" key="1">
    <citation type="journal article" date="2013" name="Genome Announc.">
        <title>Draft Genome Sequence of the Lignocellulose Decomposer Thermobifida fusca Strain TM51.</title>
        <authorList>
            <person name="Toth A."/>
            <person name="Barna T."/>
            <person name="Nagy I."/>
            <person name="Horvath B."/>
            <person name="Nagy I."/>
            <person name="Tancsics A."/>
            <person name="Kriszt B."/>
            <person name="Baka E."/>
            <person name="Fekete C."/>
            <person name="Kukolya J."/>
        </authorList>
    </citation>
    <scope>NUCLEOTIDE SEQUENCE [LARGE SCALE GENOMIC DNA]</scope>
    <source>
        <strain evidence="10 11">TM51</strain>
    </source>
</reference>
<dbReference type="InterPro" id="IPR016032">
    <property type="entry name" value="Sig_transdc_resp-reg_C-effctor"/>
</dbReference>
<dbReference type="Pfam" id="PF00486">
    <property type="entry name" value="Trans_reg_C"/>
    <property type="match status" value="1"/>
</dbReference>
<evidence type="ECO:0000256" key="1">
    <source>
        <dbReference type="ARBA" id="ARBA00022553"/>
    </source>
</evidence>
<dbReference type="GO" id="GO:0000156">
    <property type="term" value="F:phosphorelay response regulator activity"/>
    <property type="evidence" value="ECO:0007669"/>
    <property type="project" value="TreeGrafter"/>
</dbReference>
<keyword evidence="2" id="KW-0902">Two-component regulatory system</keyword>
<dbReference type="PROSITE" id="PS51755">
    <property type="entry name" value="OMPR_PHOB"/>
    <property type="match status" value="1"/>
</dbReference>
<dbReference type="SUPFAM" id="SSF52172">
    <property type="entry name" value="CheY-like"/>
    <property type="match status" value="1"/>
</dbReference>
<dbReference type="PROSITE" id="PS50110">
    <property type="entry name" value="RESPONSE_REGULATORY"/>
    <property type="match status" value="1"/>
</dbReference>
<evidence type="ECO:0000256" key="5">
    <source>
        <dbReference type="ARBA" id="ARBA00023163"/>
    </source>
</evidence>
<dbReference type="Gene3D" id="1.10.10.10">
    <property type="entry name" value="Winged helix-like DNA-binding domain superfamily/Winged helix DNA-binding domain"/>
    <property type="match status" value="1"/>
</dbReference>
<sequence>MVRAVSKDLQEAGFDVQAAATGAGALARHREADVVLLEVSLPDLDGFQVCQRIRSRSSVPIIFHSVKATERDRVLGLKLGADDYVVKPCGTWELAARVEAVLRRARVAEVRIPRQDRGGVAVVGPLRVDLNQRQVEVGGRKVPLTYKEFELLRVLIERPGHVVSRAEIMHKVWGYTPESDTRTLGVHMVSLRRKLALPSLIETVRGVGYRITSEFAAG</sequence>
<dbReference type="SUPFAM" id="SSF46894">
    <property type="entry name" value="C-terminal effector domain of the bipartite response regulators"/>
    <property type="match status" value="1"/>
</dbReference>
<feature type="domain" description="Response regulatory" evidence="8">
    <location>
        <begin position="1"/>
        <end position="102"/>
    </location>
</feature>
<name>A0A9P2WQY3_THEFU</name>
<proteinExistence type="predicted"/>
<organism evidence="10 11">
    <name type="scientific">Thermobifida fusca TM51</name>
    <dbReference type="NCBI Taxonomy" id="1169414"/>
    <lineage>
        <taxon>Bacteria</taxon>
        <taxon>Bacillati</taxon>
        <taxon>Actinomycetota</taxon>
        <taxon>Actinomycetes</taxon>
        <taxon>Streptosporangiales</taxon>
        <taxon>Nocardiopsidaceae</taxon>
        <taxon>Thermobifida</taxon>
    </lineage>
</organism>
<dbReference type="PANTHER" id="PTHR48111:SF21">
    <property type="entry name" value="DNA-BINDING DUAL MASTER TRANSCRIPTIONAL REGULATOR RPAA"/>
    <property type="match status" value="1"/>
</dbReference>
<dbReference type="InterPro" id="IPR039420">
    <property type="entry name" value="WalR-like"/>
</dbReference>
<dbReference type="CDD" id="cd00383">
    <property type="entry name" value="trans_reg_C"/>
    <property type="match status" value="1"/>
</dbReference>
<feature type="domain" description="OmpR/PhoB-type" evidence="9">
    <location>
        <begin position="118"/>
        <end position="213"/>
    </location>
</feature>
<dbReference type="SMART" id="SM00448">
    <property type="entry name" value="REC"/>
    <property type="match status" value="1"/>
</dbReference>
<dbReference type="Gene3D" id="3.40.50.2300">
    <property type="match status" value="1"/>
</dbReference>
<dbReference type="Pfam" id="PF00072">
    <property type="entry name" value="Response_reg"/>
    <property type="match status" value="1"/>
</dbReference>
<accession>A0A9P2WQY3</accession>
<evidence type="ECO:0000256" key="7">
    <source>
        <dbReference type="PROSITE-ProRule" id="PRU01091"/>
    </source>
</evidence>
<keyword evidence="3" id="KW-0805">Transcription regulation</keyword>
<keyword evidence="5" id="KW-0804">Transcription</keyword>
<dbReference type="InterPro" id="IPR011006">
    <property type="entry name" value="CheY-like_superfamily"/>
</dbReference>
<dbReference type="PANTHER" id="PTHR48111">
    <property type="entry name" value="REGULATOR OF RPOS"/>
    <property type="match status" value="1"/>
</dbReference>
<evidence type="ECO:0000259" key="9">
    <source>
        <dbReference type="PROSITE" id="PS51755"/>
    </source>
</evidence>
<protein>
    <submittedName>
        <fullName evidence="10">Response regulator receiver</fullName>
    </submittedName>
</protein>
<dbReference type="Gene3D" id="6.10.250.690">
    <property type="match status" value="1"/>
</dbReference>
<dbReference type="InterPro" id="IPR001867">
    <property type="entry name" value="OmpR/PhoB-type_DNA-bd"/>
</dbReference>
<keyword evidence="1" id="KW-0597">Phosphoprotein</keyword>
<evidence type="ECO:0000313" key="11">
    <source>
        <dbReference type="Proteomes" id="UP000014184"/>
    </source>
</evidence>
<dbReference type="AlphaFoldDB" id="A0A9P2WQY3"/>